<dbReference type="PANTHER" id="PTHR11061">
    <property type="entry name" value="RNA M5U METHYLTRANSFERASE"/>
    <property type="match status" value="1"/>
</dbReference>
<gene>
    <name evidence="7" type="ORF">N802_14430</name>
</gene>
<feature type="binding site" evidence="4">
    <location>
        <position position="269"/>
    </location>
    <ligand>
        <name>S-adenosyl-L-methionine</name>
        <dbReference type="ChEBI" id="CHEBI:59789"/>
    </ligand>
</feature>
<protein>
    <submittedName>
        <fullName evidence="7">RNA methyltransferase</fullName>
    </submittedName>
</protein>
<dbReference type="EMBL" id="AVPJ01000004">
    <property type="protein sequence ID" value="KGN33241.1"/>
    <property type="molecule type" value="Genomic_DNA"/>
</dbReference>
<keyword evidence="3 4" id="KW-0949">S-adenosyl-L-methionine</keyword>
<keyword evidence="8" id="KW-1185">Reference proteome</keyword>
<dbReference type="SUPFAM" id="SSF53335">
    <property type="entry name" value="S-adenosyl-L-methionine-dependent methyltransferases"/>
    <property type="match status" value="1"/>
</dbReference>
<evidence type="ECO:0000259" key="6">
    <source>
        <dbReference type="PROSITE" id="PS50926"/>
    </source>
</evidence>
<evidence type="ECO:0000256" key="5">
    <source>
        <dbReference type="SAM" id="MobiDB-lite"/>
    </source>
</evidence>
<name>A0A0A0JC76_9MICO</name>
<dbReference type="Proteomes" id="UP000030002">
    <property type="component" value="Unassembled WGS sequence"/>
</dbReference>
<dbReference type="Gene3D" id="2.40.50.1070">
    <property type="match status" value="1"/>
</dbReference>
<dbReference type="RefSeq" id="WP_035914443.1">
    <property type="nucleotide sequence ID" value="NZ_AVPJ01000004.1"/>
</dbReference>
<reference evidence="7 8" key="1">
    <citation type="submission" date="2013-08" db="EMBL/GenBank/DDBJ databases">
        <title>The genome sequence of Knoellia sinensis.</title>
        <authorList>
            <person name="Zhu W."/>
            <person name="Wang G."/>
        </authorList>
    </citation>
    <scope>NUCLEOTIDE SEQUENCE [LARGE SCALE GENOMIC DNA]</scope>
    <source>
        <strain evidence="7 8">KCTC 19936</strain>
    </source>
</reference>
<keyword evidence="1 4" id="KW-0489">Methyltransferase</keyword>
<evidence type="ECO:0000256" key="1">
    <source>
        <dbReference type="ARBA" id="ARBA00022603"/>
    </source>
</evidence>
<dbReference type="STRING" id="1385520.N802_14430"/>
<sequence>MSEHSGAADSLRVGDEVVIEAGPIAHGGFVVARHQGRVLFVRHALPGEEVRARITEGGPGDRFLRADAVAVLRPSPDRVEPPCPYAGPGLCGGCDFQHVAVREQRSLKAAVVEEQLRRLAGVDLAVTVEAVPGDVEGLRWRTRTEFAVDDSGRAGMRRHRSHDLIVIDDCLIAREDVVGTGVLQGHWPDEKAVDVVAPSVGPAVVVRVPSDEPTAPVVTEKVAAQALSREFDVSARGFWQVHLGASATFVDAVISGLQPRPGERGLDLYAGVGVFASALAEAVGPEGQVVAVESDATAVTQARLNVERTPWVHYIQGRVDHVFGVESTGRVAGSRRGRRRTGPRRPHSQLPPSADIVVLDPPRTGAGKAVVEAVVALGARALAYVACDPAAFARDTAYLMERGYALTSLRAFDAFPMTHHIECVAIFRPRERDVRDET</sequence>
<dbReference type="PANTHER" id="PTHR11061:SF30">
    <property type="entry name" value="TRNA (URACIL(54)-C(5))-METHYLTRANSFERASE"/>
    <property type="match status" value="1"/>
</dbReference>
<feature type="region of interest" description="Disordered" evidence="5">
    <location>
        <begin position="330"/>
        <end position="352"/>
    </location>
</feature>
<comment type="similarity">
    <text evidence="4">Belongs to the class I-like SAM-binding methyltransferase superfamily. RNA M5U methyltransferase family.</text>
</comment>
<dbReference type="InterPro" id="IPR030391">
    <property type="entry name" value="MeTrfase_TrmA_CS"/>
</dbReference>
<dbReference type="InterPro" id="IPR002792">
    <property type="entry name" value="TRAM_dom"/>
</dbReference>
<dbReference type="AlphaFoldDB" id="A0A0A0JC76"/>
<dbReference type="PROSITE" id="PS50926">
    <property type="entry name" value="TRAM"/>
    <property type="match status" value="1"/>
</dbReference>
<dbReference type="GO" id="GO:0070475">
    <property type="term" value="P:rRNA base methylation"/>
    <property type="evidence" value="ECO:0007669"/>
    <property type="project" value="TreeGrafter"/>
</dbReference>
<dbReference type="InterPro" id="IPR010280">
    <property type="entry name" value="U5_MeTrfase_fam"/>
</dbReference>
<dbReference type="Gene3D" id="2.40.50.140">
    <property type="entry name" value="Nucleic acid-binding proteins"/>
    <property type="match status" value="1"/>
</dbReference>
<evidence type="ECO:0000256" key="4">
    <source>
        <dbReference type="PROSITE-ProRule" id="PRU01024"/>
    </source>
</evidence>
<feature type="binding site" evidence="4">
    <location>
        <position position="240"/>
    </location>
    <ligand>
        <name>S-adenosyl-L-methionine</name>
        <dbReference type="ChEBI" id="CHEBI:59789"/>
    </ligand>
</feature>
<dbReference type="InterPro" id="IPR029063">
    <property type="entry name" value="SAM-dependent_MTases_sf"/>
</dbReference>
<evidence type="ECO:0000256" key="3">
    <source>
        <dbReference type="ARBA" id="ARBA00022691"/>
    </source>
</evidence>
<dbReference type="Gene3D" id="3.40.50.150">
    <property type="entry name" value="Vaccinia Virus protein VP39"/>
    <property type="match status" value="2"/>
</dbReference>
<keyword evidence="2 4" id="KW-0808">Transferase</keyword>
<dbReference type="Pfam" id="PF05958">
    <property type="entry name" value="tRNA_U5-meth_tr"/>
    <property type="match status" value="1"/>
</dbReference>
<feature type="compositionally biased region" description="Basic residues" evidence="5">
    <location>
        <begin position="333"/>
        <end position="347"/>
    </location>
</feature>
<accession>A0A0A0JC76</accession>
<evidence type="ECO:0000313" key="7">
    <source>
        <dbReference type="EMBL" id="KGN33241.1"/>
    </source>
</evidence>
<dbReference type="InterPro" id="IPR012340">
    <property type="entry name" value="NA-bd_OB-fold"/>
</dbReference>
<feature type="active site" description="Nucleophile" evidence="4">
    <location>
        <position position="387"/>
    </location>
</feature>
<dbReference type="GO" id="GO:0070041">
    <property type="term" value="F:rRNA (uridine-C5-)-methyltransferase activity"/>
    <property type="evidence" value="ECO:0007669"/>
    <property type="project" value="TreeGrafter"/>
</dbReference>
<organism evidence="7 8">
    <name type="scientific">Knoellia sinensis KCTC 19936</name>
    <dbReference type="NCBI Taxonomy" id="1385520"/>
    <lineage>
        <taxon>Bacteria</taxon>
        <taxon>Bacillati</taxon>
        <taxon>Actinomycetota</taxon>
        <taxon>Actinomycetes</taxon>
        <taxon>Micrococcales</taxon>
        <taxon>Intrasporangiaceae</taxon>
        <taxon>Knoellia</taxon>
    </lineage>
</organism>
<dbReference type="SUPFAM" id="SSF50249">
    <property type="entry name" value="Nucleic acid-binding proteins"/>
    <property type="match status" value="1"/>
</dbReference>
<feature type="domain" description="TRAM" evidence="6">
    <location>
        <begin position="10"/>
        <end position="70"/>
    </location>
</feature>
<dbReference type="eggNOG" id="COG2265">
    <property type="taxonomic scope" value="Bacteria"/>
</dbReference>
<dbReference type="OrthoDB" id="9804590at2"/>
<dbReference type="PROSITE" id="PS51687">
    <property type="entry name" value="SAM_MT_RNA_M5U"/>
    <property type="match status" value="1"/>
</dbReference>
<evidence type="ECO:0000256" key="2">
    <source>
        <dbReference type="ARBA" id="ARBA00022679"/>
    </source>
</evidence>
<proteinExistence type="inferred from homology"/>
<evidence type="ECO:0000313" key="8">
    <source>
        <dbReference type="Proteomes" id="UP000030002"/>
    </source>
</evidence>
<feature type="binding site" evidence="4">
    <location>
        <position position="360"/>
    </location>
    <ligand>
        <name>S-adenosyl-L-methionine</name>
        <dbReference type="ChEBI" id="CHEBI:59789"/>
    </ligand>
</feature>
<dbReference type="PROSITE" id="PS01231">
    <property type="entry name" value="TRMA_2"/>
    <property type="match status" value="1"/>
</dbReference>
<comment type="caution">
    <text evidence="7">The sequence shown here is derived from an EMBL/GenBank/DDBJ whole genome shotgun (WGS) entry which is preliminary data.</text>
</comment>
<feature type="binding site" evidence="4">
    <location>
        <position position="293"/>
    </location>
    <ligand>
        <name>S-adenosyl-L-methionine</name>
        <dbReference type="ChEBI" id="CHEBI:59789"/>
    </ligand>
</feature>